<keyword evidence="4" id="KW-1185">Reference proteome</keyword>
<dbReference type="Proteomes" id="UP000681340">
    <property type="component" value="Unassembled WGS sequence"/>
</dbReference>
<reference evidence="3" key="1">
    <citation type="submission" date="2021-03" db="EMBL/GenBank/DDBJ databases">
        <title>Whole genome shotgun sequence of Actinoplanes auranticolor NBRC 12245.</title>
        <authorList>
            <person name="Komaki H."/>
            <person name="Tamura T."/>
        </authorList>
    </citation>
    <scope>NUCLEOTIDE SEQUENCE</scope>
    <source>
        <strain evidence="3">NBRC 12245</strain>
    </source>
</reference>
<accession>A0A919S9E0</accession>
<dbReference type="EMBL" id="BOQL01000021">
    <property type="protein sequence ID" value="GIM66743.1"/>
    <property type="molecule type" value="Genomic_DNA"/>
</dbReference>
<gene>
    <name evidence="3" type="ORF">Aau02nite_24240</name>
</gene>
<protein>
    <submittedName>
        <fullName evidence="3">Uncharacterized protein</fullName>
    </submittedName>
</protein>
<dbReference type="RefSeq" id="WP_212988457.1">
    <property type="nucleotide sequence ID" value="NZ_BAABEA010000019.1"/>
</dbReference>
<sequence>MSLRCLFRLSLAGATLAAGIVSAAPASAAVTYDPASRTGFVGAADVRRAFGWTAAMLASRAGEVAFDHDFWTDDTYSVVCGKRTYPVVHHKEYGHYELTDAVVRGSGSRSAAGYGDGITGFRLTGATSGISGTSVAPAVGQPCPAGEDPGQGRGQGPGRGAGQGRGKGATIDELRLVSSATGWALAARSGEVSHRILTGGRGTGPGGRLRAPGS</sequence>
<comment type="caution">
    <text evidence="3">The sequence shown here is derived from an EMBL/GenBank/DDBJ whole genome shotgun (WGS) entry which is preliminary data.</text>
</comment>
<proteinExistence type="predicted"/>
<evidence type="ECO:0000313" key="3">
    <source>
        <dbReference type="EMBL" id="GIM66743.1"/>
    </source>
</evidence>
<evidence type="ECO:0000256" key="1">
    <source>
        <dbReference type="SAM" id="MobiDB-lite"/>
    </source>
</evidence>
<keyword evidence="2" id="KW-0732">Signal</keyword>
<organism evidence="3 4">
    <name type="scientific">Actinoplanes auranticolor</name>
    <dbReference type="NCBI Taxonomy" id="47988"/>
    <lineage>
        <taxon>Bacteria</taxon>
        <taxon>Bacillati</taxon>
        <taxon>Actinomycetota</taxon>
        <taxon>Actinomycetes</taxon>
        <taxon>Micromonosporales</taxon>
        <taxon>Micromonosporaceae</taxon>
        <taxon>Actinoplanes</taxon>
    </lineage>
</organism>
<feature type="compositionally biased region" description="Gly residues" evidence="1">
    <location>
        <begin position="149"/>
        <end position="167"/>
    </location>
</feature>
<feature type="region of interest" description="Disordered" evidence="1">
    <location>
        <begin position="195"/>
        <end position="214"/>
    </location>
</feature>
<feature type="chain" id="PRO_5036835137" evidence="2">
    <location>
        <begin position="29"/>
        <end position="214"/>
    </location>
</feature>
<name>A0A919S9E0_9ACTN</name>
<evidence type="ECO:0000313" key="4">
    <source>
        <dbReference type="Proteomes" id="UP000681340"/>
    </source>
</evidence>
<evidence type="ECO:0000256" key="2">
    <source>
        <dbReference type="SAM" id="SignalP"/>
    </source>
</evidence>
<feature type="signal peptide" evidence="2">
    <location>
        <begin position="1"/>
        <end position="28"/>
    </location>
</feature>
<feature type="region of interest" description="Disordered" evidence="1">
    <location>
        <begin position="135"/>
        <end position="170"/>
    </location>
</feature>
<dbReference type="AlphaFoldDB" id="A0A919S9E0"/>